<evidence type="ECO:0000256" key="2">
    <source>
        <dbReference type="ARBA" id="ARBA00022692"/>
    </source>
</evidence>
<protein>
    <recommendedName>
        <fullName evidence="6">ABC transmembrane type-1 domain-containing protein</fullName>
    </recommendedName>
</protein>
<dbReference type="PROSITE" id="PS50929">
    <property type="entry name" value="ABC_TM1F"/>
    <property type="match status" value="1"/>
</dbReference>
<dbReference type="AlphaFoldDB" id="A0A6N9V1P7"/>
<evidence type="ECO:0000256" key="5">
    <source>
        <dbReference type="SAM" id="Phobius"/>
    </source>
</evidence>
<feature type="domain" description="ABC transmembrane type-1" evidence="6">
    <location>
        <begin position="1"/>
        <end position="87"/>
    </location>
</feature>
<sequence length="87" mass="9101">AGLRGTRRGDLLSRLVADVDALQDYWLRWLLPAGWAALVSVVSVLFVTWLLPPAGAVLAVGLLAAGVGVPLVSGAFARRAELRLAPA</sequence>
<keyword evidence="3 5" id="KW-1133">Transmembrane helix</keyword>
<dbReference type="InterPro" id="IPR011527">
    <property type="entry name" value="ABC1_TM_dom"/>
</dbReference>
<comment type="subcellular location">
    <subcellularLocation>
        <location evidence="1">Cell membrane</location>
        <topology evidence="1">Multi-pass membrane protein</topology>
    </subcellularLocation>
</comment>
<name>A0A6N9V1P7_STRMI</name>
<evidence type="ECO:0000259" key="6">
    <source>
        <dbReference type="PROSITE" id="PS50929"/>
    </source>
</evidence>
<dbReference type="InterPro" id="IPR036640">
    <property type="entry name" value="ABC1_TM_sf"/>
</dbReference>
<dbReference type="Gene3D" id="1.20.1560.10">
    <property type="entry name" value="ABC transporter type 1, transmembrane domain"/>
    <property type="match status" value="1"/>
</dbReference>
<dbReference type="GO" id="GO:0140359">
    <property type="term" value="F:ABC-type transporter activity"/>
    <property type="evidence" value="ECO:0007669"/>
    <property type="project" value="InterPro"/>
</dbReference>
<dbReference type="GO" id="GO:0005524">
    <property type="term" value="F:ATP binding"/>
    <property type="evidence" value="ECO:0007669"/>
    <property type="project" value="InterPro"/>
</dbReference>
<feature type="transmembrane region" description="Helical" evidence="5">
    <location>
        <begin position="57"/>
        <end position="77"/>
    </location>
</feature>
<dbReference type="RefSeq" id="WP_164356702.1">
    <property type="nucleotide sequence ID" value="NZ_JAAGME010000268.1"/>
</dbReference>
<organism evidence="7 8">
    <name type="scientific">Streptomyces microflavus</name>
    <name type="common">Streptomyces lipmanii</name>
    <dbReference type="NCBI Taxonomy" id="1919"/>
    <lineage>
        <taxon>Bacteria</taxon>
        <taxon>Bacillati</taxon>
        <taxon>Actinomycetota</taxon>
        <taxon>Actinomycetes</taxon>
        <taxon>Kitasatosporales</taxon>
        <taxon>Streptomycetaceae</taxon>
        <taxon>Streptomyces</taxon>
    </lineage>
</organism>
<dbReference type="Proteomes" id="UP000471648">
    <property type="component" value="Unassembled WGS sequence"/>
</dbReference>
<evidence type="ECO:0000256" key="1">
    <source>
        <dbReference type="ARBA" id="ARBA00004651"/>
    </source>
</evidence>
<dbReference type="GO" id="GO:0005886">
    <property type="term" value="C:plasma membrane"/>
    <property type="evidence" value="ECO:0007669"/>
    <property type="project" value="UniProtKB-SubCell"/>
</dbReference>
<dbReference type="EMBL" id="JAAGME010000268">
    <property type="protein sequence ID" value="NEB66760.1"/>
    <property type="molecule type" value="Genomic_DNA"/>
</dbReference>
<feature type="non-terminal residue" evidence="7">
    <location>
        <position position="1"/>
    </location>
</feature>
<accession>A0A6N9V1P7</accession>
<evidence type="ECO:0000256" key="4">
    <source>
        <dbReference type="ARBA" id="ARBA00023136"/>
    </source>
</evidence>
<keyword evidence="2 5" id="KW-0812">Transmembrane</keyword>
<proteinExistence type="predicted"/>
<feature type="non-terminal residue" evidence="7">
    <location>
        <position position="87"/>
    </location>
</feature>
<dbReference type="SUPFAM" id="SSF90123">
    <property type="entry name" value="ABC transporter transmembrane region"/>
    <property type="match status" value="1"/>
</dbReference>
<feature type="transmembrane region" description="Helical" evidence="5">
    <location>
        <begin position="29"/>
        <end position="51"/>
    </location>
</feature>
<gene>
    <name evidence="7" type="ORF">G3I39_06765</name>
</gene>
<keyword evidence="4 5" id="KW-0472">Membrane</keyword>
<reference evidence="7 8" key="1">
    <citation type="submission" date="2020-01" db="EMBL/GenBank/DDBJ databases">
        <title>Insect and environment-associated Actinomycetes.</title>
        <authorList>
            <person name="Currrie C."/>
            <person name="Chevrette M."/>
            <person name="Carlson C."/>
            <person name="Stubbendieck R."/>
            <person name="Wendt-Pienkowski E."/>
        </authorList>
    </citation>
    <scope>NUCLEOTIDE SEQUENCE [LARGE SCALE GENOMIC DNA]</scope>
    <source>
        <strain evidence="7 8">SID14438</strain>
    </source>
</reference>
<evidence type="ECO:0000313" key="8">
    <source>
        <dbReference type="Proteomes" id="UP000471648"/>
    </source>
</evidence>
<evidence type="ECO:0000313" key="7">
    <source>
        <dbReference type="EMBL" id="NEB66760.1"/>
    </source>
</evidence>
<evidence type="ECO:0000256" key="3">
    <source>
        <dbReference type="ARBA" id="ARBA00022989"/>
    </source>
</evidence>
<comment type="caution">
    <text evidence="7">The sequence shown here is derived from an EMBL/GenBank/DDBJ whole genome shotgun (WGS) entry which is preliminary data.</text>
</comment>